<dbReference type="InterPro" id="IPR009061">
    <property type="entry name" value="DNA-bd_dom_put_sf"/>
</dbReference>
<sequence length="142" mass="16597">MFKIGEIAKKANVSKRTIDYYTQMGLLHVETTSPSNYRLYSEKVVDDIKFIEACKELHMSLQDIKERLELKRSNKQSIEKQETCIKHAEMLATHMKQLEQEILELKPIFDQLNEDSQVEISNHIQSQSKALMQSLQFLLHST</sequence>
<proteinExistence type="predicted"/>
<dbReference type="GO" id="GO:0003700">
    <property type="term" value="F:DNA-binding transcription factor activity"/>
    <property type="evidence" value="ECO:0007669"/>
    <property type="project" value="InterPro"/>
</dbReference>
<dbReference type="GO" id="GO:0003677">
    <property type="term" value="F:DNA binding"/>
    <property type="evidence" value="ECO:0007669"/>
    <property type="project" value="UniProtKB-KW"/>
</dbReference>
<dbReference type="Proteomes" id="UP000181936">
    <property type="component" value="Chromosome"/>
</dbReference>
<dbReference type="InterPro" id="IPR000551">
    <property type="entry name" value="MerR-type_HTH_dom"/>
</dbReference>
<name>A0A1L3MNC9_9BACI</name>
<feature type="domain" description="HTH merR-type" evidence="2">
    <location>
        <begin position="1"/>
        <end position="70"/>
    </location>
</feature>
<dbReference type="SUPFAM" id="SSF46955">
    <property type="entry name" value="Putative DNA-binding domain"/>
    <property type="match status" value="1"/>
</dbReference>
<dbReference type="PANTHER" id="PTHR30204:SF95">
    <property type="entry name" value="HTH-TYPE TRANSCRIPTIONAL REGULATOR CUER"/>
    <property type="match status" value="1"/>
</dbReference>
<organism evidence="3 4">
    <name type="scientific">Bacillus weihaiensis</name>
    <dbReference type="NCBI Taxonomy" id="1547283"/>
    <lineage>
        <taxon>Bacteria</taxon>
        <taxon>Bacillati</taxon>
        <taxon>Bacillota</taxon>
        <taxon>Bacilli</taxon>
        <taxon>Bacillales</taxon>
        <taxon>Bacillaceae</taxon>
        <taxon>Bacillus</taxon>
    </lineage>
</organism>
<protein>
    <recommendedName>
        <fullName evidence="2">HTH merR-type domain-containing protein</fullName>
    </recommendedName>
</protein>
<evidence type="ECO:0000256" key="1">
    <source>
        <dbReference type="ARBA" id="ARBA00023125"/>
    </source>
</evidence>
<dbReference type="PROSITE" id="PS50937">
    <property type="entry name" value="HTH_MERR_2"/>
    <property type="match status" value="1"/>
</dbReference>
<accession>A0A1L3MNC9</accession>
<dbReference type="Gene3D" id="1.10.1660.10">
    <property type="match status" value="1"/>
</dbReference>
<dbReference type="Pfam" id="PF13411">
    <property type="entry name" value="MerR_1"/>
    <property type="match status" value="1"/>
</dbReference>
<dbReference type="PANTHER" id="PTHR30204">
    <property type="entry name" value="REDOX-CYCLING DRUG-SENSING TRANSCRIPTIONAL ACTIVATOR SOXR"/>
    <property type="match status" value="1"/>
</dbReference>
<evidence type="ECO:0000313" key="3">
    <source>
        <dbReference type="EMBL" id="APH03848.1"/>
    </source>
</evidence>
<dbReference type="KEGG" id="bwh:A9C19_03210"/>
<evidence type="ECO:0000313" key="4">
    <source>
        <dbReference type="Proteomes" id="UP000181936"/>
    </source>
</evidence>
<dbReference type="EMBL" id="CP016020">
    <property type="protein sequence ID" value="APH03848.1"/>
    <property type="molecule type" value="Genomic_DNA"/>
</dbReference>
<dbReference type="PRINTS" id="PR00040">
    <property type="entry name" value="HTHMERR"/>
</dbReference>
<gene>
    <name evidence="3" type="ORF">A9C19_03210</name>
</gene>
<dbReference type="InterPro" id="IPR047057">
    <property type="entry name" value="MerR_fam"/>
</dbReference>
<dbReference type="SMART" id="SM00422">
    <property type="entry name" value="HTH_MERR"/>
    <property type="match status" value="1"/>
</dbReference>
<reference evidence="3 4" key="1">
    <citation type="journal article" date="2016" name="Sci. Rep.">
        <title>Complete genome sequence and transcriptomic analysis of a novel marine strain Bacillus weihaiensis reveals the mechanism of brown algae degradation.</title>
        <authorList>
            <person name="Zhu Y."/>
            <person name="Chen P."/>
            <person name="Bao Y."/>
            <person name="Men Y."/>
            <person name="Zeng Y."/>
            <person name="Yang J."/>
            <person name="Sun J."/>
            <person name="Sun Y."/>
        </authorList>
    </citation>
    <scope>NUCLEOTIDE SEQUENCE [LARGE SCALE GENOMIC DNA]</scope>
    <source>
        <strain evidence="3 4">Alg07</strain>
    </source>
</reference>
<keyword evidence="1" id="KW-0238">DNA-binding</keyword>
<dbReference type="STRING" id="1547283.A9C19_03210"/>
<keyword evidence="4" id="KW-1185">Reference proteome</keyword>
<evidence type="ECO:0000259" key="2">
    <source>
        <dbReference type="PROSITE" id="PS50937"/>
    </source>
</evidence>
<dbReference type="AlphaFoldDB" id="A0A1L3MNC9"/>